<dbReference type="OrthoDB" id="6608320at2"/>
<keyword evidence="1" id="KW-0732">Signal</keyword>
<gene>
    <name evidence="2" type="ORF">EJV47_14980</name>
</gene>
<keyword evidence="3" id="KW-1185">Reference proteome</keyword>
<organism evidence="2 3">
    <name type="scientific">Hymenobacter gummosus</name>
    <dbReference type="NCBI Taxonomy" id="1776032"/>
    <lineage>
        <taxon>Bacteria</taxon>
        <taxon>Pseudomonadati</taxon>
        <taxon>Bacteroidota</taxon>
        <taxon>Cytophagia</taxon>
        <taxon>Cytophagales</taxon>
        <taxon>Hymenobacteraceae</taxon>
        <taxon>Hymenobacter</taxon>
    </lineage>
</organism>
<feature type="chain" id="PRO_5019030953" description="DUF4369 domain-containing protein" evidence="1">
    <location>
        <begin position="21"/>
        <end position="264"/>
    </location>
</feature>
<dbReference type="EMBL" id="RXOF01000008">
    <property type="protein sequence ID" value="RTQ48897.1"/>
    <property type="molecule type" value="Genomic_DNA"/>
</dbReference>
<evidence type="ECO:0008006" key="4">
    <source>
        <dbReference type="Google" id="ProtNLM"/>
    </source>
</evidence>
<reference evidence="2 3" key="1">
    <citation type="submission" date="2018-12" db="EMBL/GenBank/DDBJ databases">
        <title>Hymenobacter gummosus sp. nov., isolated from a spring.</title>
        <authorList>
            <person name="Nie L."/>
        </authorList>
    </citation>
    <scope>NUCLEOTIDE SEQUENCE [LARGE SCALE GENOMIC DNA]</scope>
    <source>
        <strain evidence="2 3">KCTC 52166</strain>
    </source>
</reference>
<dbReference type="RefSeq" id="WP_126693973.1">
    <property type="nucleotide sequence ID" value="NZ_RXOF01000008.1"/>
</dbReference>
<feature type="signal peptide" evidence="1">
    <location>
        <begin position="1"/>
        <end position="20"/>
    </location>
</feature>
<accession>A0A431U1E8</accession>
<evidence type="ECO:0000313" key="2">
    <source>
        <dbReference type="EMBL" id="RTQ48897.1"/>
    </source>
</evidence>
<proteinExistence type="predicted"/>
<comment type="caution">
    <text evidence="2">The sequence shown here is derived from an EMBL/GenBank/DDBJ whole genome shotgun (WGS) entry which is preliminary data.</text>
</comment>
<evidence type="ECO:0000256" key="1">
    <source>
        <dbReference type="SAM" id="SignalP"/>
    </source>
</evidence>
<sequence length="264" mass="28797">MLRRLSGAALLLLLATGLRAQQRPAAAPVGRWRLDSPDTAAVVNVRIWEPAPGIYLFAIEAAADSSRGGFRGALHAPLGCNQGYTNIDPVKQCQVHFCLVRPDLLQLRQSDGTCGLPGGLSVSGRYRRPGADSLRRALPPLLRFEVLPSAAVLARFKALVGPDYAAFERAFERVFVEDAYDKGISRVSSGFVRGQERRRAAIVAYGPGGQLWAAVVDARNPQLLRYYTTVPAAARRLPASLEQWTKDVPGRRVQYLSKPARQAP</sequence>
<dbReference type="AlphaFoldDB" id="A0A431U1E8"/>
<protein>
    <recommendedName>
        <fullName evidence="4">DUF4369 domain-containing protein</fullName>
    </recommendedName>
</protein>
<evidence type="ECO:0000313" key="3">
    <source>
        <dbReference type="Proteomes" id="UP000282184"/>
    </source>
</evidence>
<name>A0A431U1E8_9BACT</name>
<dbReference type="Proteomes" id="UP000282184">
    <property type="component" value="Unassembled WGS sequence"/>
</dbReference>